<dbReference type="AlphaFoldDB" id="A0A5N3S420"/>
<comment type="caution">
    <text evidence="1">The sequence shown here is derived from an EMBL/GenBank/DDBJ whole genome shotgun (WGS) entry which is preliminary data.</text>
</comment>
<name>A0A5N3S420_9VIBR</name>
<sequence>MPIREMSFAKPFFKATLVENEATLAIDNAAILLNLADSPFTVNTQALDFYESKIVQNITLTNIERVILIEGFDAYADEQALLSDIQQTWPLAYDVRKEERLKGIQFWMSPKEKVGDFAFSMYHAGSVPLTVGLHQTHVGFNHLREIHTQIVGFGKMQQCFEKDISTLYLEDTLAPGASHKPMYNQEGQYPWHQYETITPGVFMAIEMELEPTKEQQSQQDAISA</sequence>
<evidence type="ECO:0000313" key="2">
    <source>
        <dbReference type="Proteomes" id="UP000326687"/>
    </source>
</evidence>
<dbReference type="EMBL" id="VXDD01000003">
    <property type="protein sequence ID" value="KAB0301369.1"/>
    <property type="molecule type" value="Genomic_DNA"/>
</dbReference>
<evidence type="ECO:0000313" key="1">
    <source>
        <dbReference type="EMBL" id="KAB0301369.1"/>
    </source>
</evidence>
<proteinExistence type="predicted"/>
<protein>
    <submittedName>
        <fullName evidence="1">Uncharacterized protein</fullName>
    </submittedName>
</protein>
<organism evidence="1 2">
    <name type="scientific">Vibrio fortis</name>
    <dbReference type="NCBI Taxonomy" id="212667"/>
    <lineage>
        <taxon>Bacteria</taxon>
        <taxon>Pseudomonadati</taxon>
        <taxon>Pseudomonadota</taxon>
        <taxon>Gammaproteobacteria</taxon>
        <taxon>Vibrionales</taxon>
        <taxon>Vibrionaceae</taxon>
        <taxon>Vibrio</taxon>
    </lineage>
</organism>
<reference evidence="1 2" key="1">
    <citation type="submission" date="2019-09" db="EMBL/GenBank/DDBJ databases">
        <title>Vibrio Fortis S7-72.</title>
        <authorList>
            <person name="Das S.K."/>
        </authorList>
    </citation>
    <scope>NUCLEOTIDE SEQUENCE [LARGE SCALE GENOMIC DNA]</scope>
    <source>
        <strain evidence="1 2">S7-72</strain>
    </source>
</reference>
<dbReference type="Proteomes" id="UP000326687">
    <property type="component" value="Unassembled WGS sequence"/>
</dbReference>
<gene>
    <name evidence="1" type="ORF">F2Z80_20095</name>
</gene>
<accession>A0A5N3S420</accession>
<dbReference type="RefSeq" id="WP_150896965.1">
    <property type="nucleotide sequence ID" value="NZ_VXDD01000003.1"/>
</dbReference>